<dbReference type="Gene3D" id="3.40.109.10">
    <property type="entry name" value="NADH Oxidase"/>
    <property type="match status" value="2"/>
</dbReference>
<keyword evidence="1" id="KW-0560">Oxidoreductase</keyword>
<accession>A0A0U0SB09</accession>
<dbReference type="InterPro" id="IPR050627">
    <property type="entry name" value="Nitroreductase/BluB"/>
</dbReference>
<dbReference type="PANTHER" id="PTHR23026:SF123">
    <property type="entry name" value="NAD(P)H NITROREDUCTASE RV3131-RELATED"/>
    <property type="match status" value="1"/>
</dbReference>
<name>A0A0U0SB09_MYCTX</name>
<dbReference type="SUPFAM" id="SSF55469">
    <property type="entry name" value="FMN-dependent nitroreductase-like"/>
    <property type="match status" value="1"/>
</dbReference>
<reference evidence="2" key="1">
    <citation type="submission" date="2015-03" db="EMBL/GenBank/DDBJ databases">
        <authorList>
            <consortium name="Pathogen Informatics"/>
        </authorList>
    </citation>
    <scope>NUCLEOTIDE SEQUENCE [LARGE SCALE GENOMIC DNA]</scope>
    <source>
        <strain evidence="2">K00500041</strain>
    </source>
</reference>
<dbReference type="SMR" id="A0A0U0SB09"/>
<dbReference type="EC" id="1.-.-.-" evidence="1"/>
<sequence>MPDTMVTTDVIKSAVQLACRAPSLHNSQPWRWIAEDHTVALFLDKDRVLYATDHSGREALLGCGAVLDHFRVAMAAAGTTANVERFPNPNDPLHLASIDFSPADFVTEGHRLRADAILLRRTDRLPFAEPPDWDLVESQLRTTVTADTVRIDVIADDMRPELAAASKLTESLRLYDSSYHAELFWWTGAFETSEGIPHSSLVSAGGAAESDRVTFGRDFPVVANTDRRPEFGHDRSKVLVLSTYDNERASLLRCGEMLSAVLLDATMAGLATCTLTHVTELHASRDLVAALIGQPATPQALVRVGLAPEMEEPPPATPRRPIDEVFHVRAKDHR</sequence>
<proteinExistence type="predicted"/>
<dbReference type="STRING" id="115862.BBG46_10650"/>
<dbReference type="GO" id="GO:0016491">
    <property type="term" value="F:oxidoreductase activity"/>
    <property type="evidence" value="ECO:0007669"/>
    <property type="project" value="UniProtKB-KW"/>
</dbReference>
<evidence type="ECO:0000313" key="1">
    <source>
        <dbReference type="EMBL" id="COW61688.1"/>
    </source>
</evidence>
<dbReference type="PANTHER" id="PTHR23026">
    <property type="entry name" value="NADPH NITROREDUCTASE"/>
    <property type="match status" value="1"/>
</dbReference>
<dbReference type="Proteomes" id="UP000038802">
    <property type="component" value="Unassembled WGS sequence"/>
</dbReference>
<dbReference type="InterPro" id="IPR000415">
    <property type="entry name" value="Nitroreductase-like"/>
</dbReference>
<gene>
    <name evidence="1" type="primary">acg_2</name>
    <name evidence="1" type="ORF">ERS007703_03935</name>
</gene>
<protein>
    <submittedName>
        <fullName evidence="1">Putative NAD(P)H nitroreductase Acg</fullName>
        <ecNumber evidence="1">1.-.-.-</ecNumber>
    </submittedName>
</protein>
<evidence type="ECO:0000313" key="2">
    <source>
        <dbReference type="Proteomes" id="UP000038802"/>
    </source>
</evidence>
<dbReference type="NCBIfam" id="NF047509">
    <property type="entry name" value="Rv3131_FMN_oxido"/>
    <property type="match status" value="1"/>
</dbReference>
<organism evidence="1 2">
    <name type="scientific">Mycobacterium tuberculosis</name>
    <dbReference type="NCBI Taxonomy" id="1773"/>
    <lineage>
        <taxon>Bacteria</taxon>
        <taxon>Bacillati</taxon>
        <taxon>Actinomycetota</taxon>
        <taxon>Actinomycetes</taxon>
        <taxon>Mycobacteriales</taxon>
        <taxon>Mycobacteriaceae</taxon>
        <taxon>Mycobacterium</taxon>
        <taxon>Mycobacterium tuberculosis complex</taxon>
    </lineage>
</organism>
<dbReference type="AlphaFoldDB" id="A0A0U0SB09"/>
<dbReference type="EMBL" id="CSAE01000605">
    <property type="protein sequence ID" value="COW61688.1"/>
    <property type="molecule type" value="Genomic_DNA"/>
</dbReference>